<dbReference type="PANTHER" id="PTHR15239">
    <property type="entry name" value="NUCLEAR EXPORT MEDIATOR FACTOR NEMF"/>
    <property type="match status" value="1"/>
</dbReference>
<evidence type="ECO:0000259" key="2">
    <source>
        <dbReference type="Pfam" id="PF05670"/>
    </source>
</evidence>
<feature type="domain" description="NFACT RNA-binding" evidence="2">
    <location>
        <begin position="550"/>
        <end position="642"/>
    </location>
</feature>
<name>A0A537JWP8_9BACT</name>
<sequence length="663" mass="70778">MVRSPPPNPVMLLNGTHESPATAAQSPPPARGRPGPPARRWADGRDDGGRSPPIPPDRRWRRPHQTFTPETMPETTATLFDSLVLAAVAGEIRALGQARYAGVRQPSPDTIVINLAGSAAPAGTVRGAVRHLLCCIHPEMARIHFVAALPAAERLGPFGQLIRSRLAEARLAEVDQPPFNRVVRLGFDALGGRLWLVAELMGRHSNLLLADGRGVLGALKVVTAQMSPRRPVLPGRPYRPPPADRPTPETLEAEQLRGLLQSPLPLPRRLSQALQGVSPTLAREIAVRAGLDPAAPAAAAVESADRLLQGLREISVMLAGGAFSPTFYTDGERPAAFAAFPMRVFAGFTAHPAGTMSEAVDRFSRESAPTSHLEARRAHLAASVGATLAKREAALEENRRALAEAEAADRYRVMGDLVLTYARADRPRDPILRVPDHTAGGAEIAIPLDPALSPSENAQRYFRRYAKARAVGRALPARIAEVEAEARALRDALVQIGAAATADDLREIQEDLAAAGVLGRRPSPSRIGRGRRAPGRQDRSPPAAGTGPRRFHTADGATILAGRSARENDRITFRDAGPDDLWFHARGMAGAHVILKAGGAPTEASMTAAAQVAAHYSEGRHSPQVAVDWVARKHVRKPRGAGPGAVTYAGERTLLVRPALPEE</sequence>
<dbReference type="Gene3D" id="2.30.310.10">
    <property type="entry name" value="ibrinogen binding protein from staphylococcus aureus domain"/>
    <property type="match status" value="1"/>
</dbReference>
<feature type="region of interest" description="Disordered" evidence="1">
    <location>
        <begin position="1"/>
        <end position="72"/>
    </location>
</feature>
<feature type="region of interest" description="Disordered" evidence="1">
    <location>
        <begin position="516"/>
        <end position="552"/>
    </location>
</feature>
<dbReference type="Pfam" id="PF05670">
    <property type="entry name" value="NFACT-R_1"/>
    <property type="match status" value="1"/>
</dbReference>
<organism evidence="3 4">
    <name type="scientific">Candidatus Segetimicrobium genomatis</name>
    <dbReference type="NCBI Taxonomy" id="2569760"/>
    <lineage>
        <taxon>Bacteria</taxon>
        <taxon>Bacillati</taxon>
        <taxon>Candidatus Sysuimicrobiota</taxon>
        <taxon>Candidatus Sysuimicrobiia</taxon>
        <taxon>Candidatus Sysuimicrobiales</taxon>
        <taxon>Candidatus Segetimicrobiaceae</taxon>
        <taxon>Candidatus Segetimicrobium</taxon>
    </lineage>
</organism>
<protein>
    <submittedName>
        <fullName evidence="3">Fibronectin/fibrinogen-binding protein</fullName>
    </submittedName>
</protein>
<comment type="caution">
    <text evidence="3">The sequence shown here is derived from an EMBL/GenBank/DDBJ whole genome shotgun (WGS) entry which is preliminary data.</text>
</comment>
<reference evidence="3 4" key="1">
    <citation type="journal article" date="2019" name="Nat. Microbiol.">
        <title>Mediterranean grassland soil C-N compound turnover is dependent on rainfall and depth, and is mediated by genomically divergent microorganisms.</title>
        <authorList>
            <person name="Diamond S."/>
            <person name="Andeer P.F."/>
            <person name="Li Z."/>
            <person name="Crits-Christoph A."/>
            <person name="Burstein D."/>
            <person name="Anantharaman K."/>
            <person name="Lane K.R."/>
            <person name="Thomas B.C."/>
            <person name="Pan C."/>
            <person name="Northen T.R."/>
            <person name="Banfield J.F."/>
        </authorList>
    </citation>
    <scope>NUCLEOTIDE SEQUENCE [LARGE SCALE GENOMIC DNA]</scope>
    <source>
        <strain evidence="3">NP_3</strain>
    </source>
</reference>
<feature type="compositionally biased region" description="Pro residues" evidence="1">
    <location>
        <begin position="26"/>
        <end position="37"/>
    </location>
</feature>
<dbReference type="Pfam" id="PF05833">
    <property type="entry name" value="NFACT_N"/>
    <property type="match status" value="1"/>
</dbReference>
<dbReference type="GO" id="GO:0072344">
    <property type="term" value="P:rescue of stalled ribosome"/>
    <property type="evidence" value="ECO:0007669"/>
    <property type="project" value="TreeGrafter"/>
</dbReference>
<feature type="compositionally biased region" description="Basic and acidic residues" evidence="1">
    <location>
        <begin position="40"/>
        <end position="49"/>
    </location>
</feature>
<dbReference type="AlphaFoldDB" id="A0A537JWP8"/>
<proteinExistence type="predicted"/>
<dbReference type="PANTHER" id="PTHR15239:SF6">
    <property type="entry name" value="RIBOSOME QUALITY CONTROL COMPLEX SUBUNIT NEMF"/>
    <property type="match status" value="1"/>
</dbReference>
<accession>A0A537JWP8</accession>
<gene>
    <name evidence="3" type="ORF">E6H00_14090</name>
</gene>
<evidence type="ECO:0000256" key="1">
    <source>
        <dbReference type="SAM" id="MobiDB-lite"/>
    </source>
</evidence>
<dbReference type="InterPro" id="IPR051608">
    <property type="entry name" value="RQC_Subunit_NEMF"/>
</dbReference>
<dbReference type="GO" id="GO:0000049">
    <property type="term" value="F:tRNA binding"/>
    <property type="evidence" value="ECO:0007669"/>
    <property type="project" value="TreeGrafter"/>
</dbReference>
<dbReference type="GO" id="GO:1990112">
    <property type="term" value="C:RQC complex"/>
    <property type="evidence" value="ECO:0007669"/>
    <property type="project" value="TreeGrafter"/>
</dbReference>
<evidence type="ECO:0000313" key="4">
    <source>
        <dbReference type="Proteomes" id="UP000318509"/>
    </source>
</evidence>
<dbReference type="Proteomes" id="UP000318509">
    <property type="component" value="Unassembled WGS sequence"/>
</dbReference>
<dbReference type="GO" id="GO:0043023">
    <property type="term" value="F:ribosomal large subunit binding"/>
    <property type="evidence" value="ECO:0007669"/>
    <property type="project" value="TreeGrafter"/>
</dbReference>
<dbReference type="EMBL" id="VBAK01000148">
    <property type="protein sequence ID" value="TMI87961.1"/>
    <property type="molecule type" value="Genomic_DNA"/>
</dbReference>
<evidence type="ECO:0000313" key="3">
    <source>
        <dbReference type="EMBL" id="TMI87961.1"/>
    </source>
</evidence>
<dbReference type="InterPro" id="IPR008532">
    <property type="entry name" value="NFACT_RNA-bd"/>
</dbReference>